<evidence type="ECO:0000313" key="16">
    <source>
        <dbReference type="EMBL" id="MCF4143333.1"/>
    </source>
</evidence>
<dbReference type="SUPFAM" id="SSF52954">
    <property type="entry name" value="Class II aaRS ABD-related"/>
    <property type="match status" value="1"/>
</dbReference>
<dbReference type="Pfam" id="PF00587">
    <property type="entry name" value="tRNA-synt_2b"/>
    <property type="match status" value="1"/>
</dbReference>
<keyword evidence="4 13" id="KW-0436">Ligase</keyword>
<dbReference type="InterPro" id="IPR002314">
    <property type="entry name" value="aa-tRNA-synt_IIb"/>
</dbReference>
<feature type="region of interest" description="Catalytic" evidence="13">
    <location>
        <begin position="238"/>
        <end position="529"/>
    </location>
</feature>
<dbReference type="Gene3D" id="3.30.980.10">
    <property type="entry name" value="Threonyl-trna Synthetase, Chain A, domain 2"/>
    <property type="match status" value="1"/>
</dbReference>
<dbReference type="CDD" id="cd01667">
    <property type="entry name" value="TGS_ThrRS"/>
    <property type="match status" value="1"/>
</dbReference>
<comment type="subcellular location">
    <subcellularLocation>
        <location evidence="13">Cytoplasm</location>
    </subcellularLocation>
</comment>
<evidence type="ECO:0000256" key="9">
    <source>
        <dbReference type="ARBA" id="ARBA00022884"/>
    </source>
</evidence>
<comment type="caution">
    <text evidence="16">The sequence shown here is derived from an EMBL/GenBank/DDBJ whole genome shotgun (WGS) entry which is preliminary data.</text>
</comment>
<comment type="similarity">
    <text evidence="1 13">Belongs to the class-II aminoacyl-tRNA synthetase family.</text>
</comment>
<evidence type="ECO:0000256" key="1">
    <source>
        <dbReference type="ARBA" id="ARBA00008226"/>
    </source>
</evidence>
<dbReference type="PANTHER" id="PTHR11451">
    <property type="entry name" value="THREONINE-TRNA LIGASE"/>
    <property type="match status" value="1"/>
</dbReference>
<dbReference type="PROSITE" id="PS51880">
    <property type="entry name" value="TGS"/>
    <property type="match status" value="1"/>
</dbReference>
<dbReference type="PANTHER" id="PTHR11451:SF44">
    <property type="entry name" value="THREONINE--TRNA LIGASE, CHLOROPLASTIC_MITOCHONDRIAL 2"/>
    <property type="match status" value="1"/>
</dbReference>
<dbReference type="GO" id="GO:0004829">
    <property type="term" value="F:threonine-tRNA ligase activity"/>
    <property type="evidence" value="ECO:0007669"/>
    <property type="project" value="UniProtKB-EC"/>
</dbReference>
<dbReference type="PRINTS" id="PR01047">
    <property type="entry name" value="TRNASYNTHTHR"/>
</dbReference>
<feature type="binding site" evidence="13">
    <location>
        <position position="380"/>
    </location>
    <ligand>
        <name>Zn(2+)</name>
        <dbReference type="ChEBI" id="CHEBI:29105"/>
        <note>catalytic</note>
    </ligand>
</feature>
<dbReference type="Pfam" id="PF03129">
    <property type="entry name" value="HGTP_anticodon"/>
    <property type="match status" value="1"/>
</dbReference>
<gene>
    <name evidence="13 16" type="primary">thrS</name>
    <name evidence="16" type="ORF">L2W38_10965</name>
</gene>
<dbReference type="InterPro" id="IPR018163">
    <property type="entry name" value="Thr/Ala-tRNA-synth_IIc_edit"/>
</dbReference>
<dbReference type="CDD" id="cd00771">
    <property type="entry name" value="ThrRS_core"/>
    <property type="match status" value="1"/>
</dbReference>
<protein>
    <recommendedName>
        <fullName evidence="13">Threonine--tRNA ligase</fullName>
        <ecNumber evidence="13">6.1.1.3</ecNumber>
    </recommendedName>
    <alternativeName>
        <fullName evidence="13">Threonyl-tRNA synthetase</fullName>
        <shortName evidence="13">ThrRS</shortName>
    </alternativeName>
</protein>
<evidence type="ECO:0000313" key="17">
    <source>
        <dbReference type="Proteomes" id="UP001200430"/>
    </source>
</evidence>
<feature type="domain" description="TGS" evidence="15">
    <location>
        <begin position="1"/>
        <end position="58"/>
    </location>
</feature>
<keyword evidence="2 13" id="KW-0963">Cytoplasm</keyword>
<comment type="catalytic activity">
    <reaction evidence="12 13">
        <text>tRNA(Thr) + L-threonine + ATP = L-threonyl-tRNA(Thr) + AMP + diphosphate + H(+)</text>
        <dbReference type="Rhea" id="RHEA:24624"/>
        <dbReference type="Rhea" id="RHEA-COMP:9670"/>
        <dbReference type="Rhea" id="RHEA-COMP:9704"/>
        <dbReference type="ChEBI" id="CHEBI:15378"/>
        <dbReference type="ChEBI" id="CHEBI:30616"/>
        <dbReference type="ChEBI" id="CHEBI:33019"/>
        <dbReference type="ChEBI" id="CHEBI:57926"/>
        <dbReference type="ChEBI" id="CHEBI:78442"/>
        <dbReference type="ChEBI" id="CHEBI:78534"/>
        <dbReference type="ChEBI" id="CHEBI:456215"/>
        <dbReference type="EC" id="6.1.1.3"/>
    </reaction>
</comment>
<keyword evidence="17" id="KW-1185">Reference proteome</keyword>
<dbReference type="InterPro" id="IPR045864">
    <property type="entry name" value="aa-tRNA-synth_II/BPL/LPL"/>
</dbReference>
<feature type="binding site" evidence="13">
    <location>
        <position position="329"/>
    </location>
    <ligand>
        <name>Zn(2+)</name>
        <dbReference type="ChEBI" id="CHEBI:29105"/>
        <note>catalytic</note>
    </ligand>
</feature>
<feature type="binding site" evidence="13">
    <location>
        <position position="506"/>
    </location>
    <ligand>
        <name>Zn(2+)</name>
        <dbReference type="ChEBI" id="CHEBI:29105"/>
        <note>catalytic</note>
    </ligand>
</feature>
<sequence length="630" mass="72515">MYRFSGPAGQLLESEKAVVGDILKEWKLEKGALAAKVNGEELDLDVEVSCDASVEPITSDTEEGLEILRHSTAHLLAQAATRLFPGAVVAIGPVIKDGFYYDIEFKEPISETDLPAFEKEMRRIVKRGIPLKRQRVSREEAIELFKERKDPYKVEILEGIDDDSVNLYWQEEYVDLCRGPHVPNTRVLQNFKLLSVAGAYWRGDENNIMLTRIYGTAFATKEELEAYVTRMEEAKKRDHRKIGRELGLFSLHKEGPGFPFFHPKGMVVINTLIDFWSKVHRKNGYDQIRTPLILNRDLWIQSGHWDHYRENMYFTEIDDQPYAIKPMNCPGGILVYKSDLHSYRDLPLRLGELGIVHRHEKSGVLHGLMRVRCFTQDDAHHYCTPDQIKDEVSLIMDMVDYIYSEVFGFKFHVELSTRPDNSMGSDEMWELAERSLREVLEERGTNYVLNPGDGAFYGPKIDFHLEDCIGRTWQCGTIQLDFQMPEKFDVTYIGSDGKEHRPAMLHRTILGSIERFLGILIEHYAGAFPFWIAPVQVKILAVGEDHVDYAKDLKALLQDREYRVELDCRDEKLGRKIRDAQMEKVPFMLVVGDRELETDTVSVRDRSEGDKGSMSKEDLLELLKGQFSPL</sequence>
<comment type="cofactor">
    <cofactor evidence="13">
        <name>Zn(2+)</name>
        <dbReference type="ChEBI" id="CHEBI:29105"/>
    </cofactor>
    <text evidence="13">Binds 1 zinc ion per subunit.</text>
</comment>
<dbReference type="SUPFAM" id="SSF55186">
    <property type="entry name" value="ThrRS/AlaRS common domain"/>
    <property type="match status" value="1"/>
</dbReference>
<evidence type="ECO:0000256" key="13">
    <source>
        <dbReference type="HAMAP-Rule" id="MF_00184"/>
    </source>
</evidence>
<dbReference type="SMART" id="SM00863">
    <property type="entry name" value="tRNA_SAD"/>
    <property type="match status" value="1"/>
</dbReference>
<dbReference type="CDD" id="cd00860">
    <property type="entry name" value="ThrRS_anticodon"/>
    <property type="match status" value="1"/>
</dbReference>
<evidence type="ECO:0000256" key="8">
    <source>
        <dbReference type="ARBA" id="ARBA00022840"/>
    </source>
</evidence>
<evidence type="ECO:0000256" key="10">
    <source>
        <dbReference type="ARBA" id="ARBA00022917"/>
    </source>
</evidence>
<dbReference type="SUPFAM" id="SSF55681">
    <property type="entry name" value="Class II aaRS and biotin synthetases"/>
    <property type="match status" value="1"/>
</dbReference>
<dbReference type="InterPro" id="IPR036621">
    <property type="entry name" value="Anticodon-bd_dom_sf"/>
</dbReference>
<keyword evidence="6 13" id="KW-0547">Nucleotide-binding</keyword>
<evidence type="ECO:0000256" key="12">
    <source>
        <dbReference type="ARBA" id="ARBA00049515"/>
    </source>
</evidence>
<reference evidence="16 17" key="1">
    <citation type="submission" date="2022-01" db="EMBL/GenBank/DDBJ databases">
        <title>Dethiosulfovibrio faecalis sp. nov., a novel proteolytic, non-sulfur-reducing bacterium isolated from a marine aquaculture solid waste bioreactor.</title>
        <authorList>
            <person name="Grabowski S."/>
            <person name="Apolinario E."/>
            <person name="Schneider N."/>
            <person name="Marshall C.W."/>
            <person name="Sowers K.R."/>
        </authorList>
    </citation>
    <scope>NUCLEOTIDE SEQUENCE [LARGE SCALE GENOMIC DNA]</scope>
    <source>
        <strain evidence="16 17">DSM 12537</strain>
    </source>
</reference>
<evidence type="ECO:0000256" key="3">
    <source>
        <dbReference type="ARBA" id="ARBA00022555"/>
    </source>
</evidence>
<name>A0ABS9EQ67_9BACT</name>
<evidence type="ECO:0000256" key="4">
    <source>
        <dbReference type="ARBA" id="ARBA00022598"/>
    </source>
</evidence>
<dbReference type="Gene3D" id="3.40.50.800">
    <property type="entry name" value="Anticodon-binding domain"/>
    <property type="match status" value="1"/>
</dbReference>
<dbReference type="InterPro" id="IPR033728">
    <property type="entry name" value="ThrRS_core"/>
</dbReference>
<feature type="domain" description="Aminoacyl-transfer RNA synthetases class-II family profile" evidence="14">
    <location>
        <begin position="262"/>
        <end position="529"/>
    </location>
</feature>
<dbReference type="Pfam" id="PF07973">
    <property type="entry name" value="tRNA_SAD"/>
    <property type="match status" value="1"/>
</dbReference>
<dbReference type="Proteomes" id="UP001200430">
    <property type="component" value="Unassembled WGS sequence"/>
</dbReference>
<evidence type="ECO:0000256" key="2">
    <source>
        <dbReference type="ARBA" id="ARBA00022490"/>
    </source>
</evidence>
<dbReference type="EMBL" id="JAKGUD010000014">
    <property type="protein sequence ID" value="MCF4143333.1"/>
    <property type="molecule type" value="Genomic_DNA"/>
</dbReference>
<keyword evidence="5 13" id="KW-0479">Metal-binding</keyword>
<organism evidence="16 17">
    <name type="scientific">Dethiosulfovibrio marinus</name>
    <dbReference type="NCBI Taxonomy" id="133532"/>
    <lineage>
        <taxon>Bacteria</taxon>
        <taxon>Thermotogati</taxon>
        <taxon>Synergistota</taxon>
        <taxon>Synergistia</taxon>
        <taxon>Synergistales</taxon>
        <taxon>Dethiosulfovibrionaceae</taxon>
        <taxon>Dethiosulfovibrio</taxon>
    </lineage>
</organism>
<keyword evidence="8 13" id="KW-0067">ATP-binding</keyword>
<dbReference type="InterPro" id="IPR002320">
    <property type="entry name" value="Thr-tRNA-ligase_IIa"/>
</dbReference>
<dbReference type="HAMAP" id="MF_00184">
    <property type="entry name" value="Thr_tRNA_synth"/>
    <property type="match status" value="1"/>
</dbReference>
<keyword evidence="3 13" id="KW-0820">tRNA-binding</keyword>
<keyword evidence="9 13" id="KW-0694">RNA-binding</keyword>
<evidence type="ECO:0000256" key="5">
    <source>
        <dbReference type="ARBA" id="ARBA00022723"/>
    </source>
</evidence>
<evidence type="ECO:0000259" key="14">
    <source>
        <dbReference type="PROSITE" id="PS50862"/>
    </source>
</evidence>
<dbReference type="PROSITE" id="PS50862">
    <property type="entry name" value="AA_TRNA_LIGASE_II"/>
    <property type="match status" value="1"/>
</dbReference>
<dbReference type="Gene3D" id="3.30.54.20">
    <property type="match status" value="1"/>
</dbReference>
<evidence type="ECO:0000256" key="7">
    <source>
        <dbReference type="ARBA" id="ARBA00022833"/>
    </source>
</evidence>
<comment type="subunit">
    <text evidence="13">Homodimer.</text>
</comment>
<evidence type="ECO:0000259" key="15">
    <source>
        <dbReference type="PROSITE" id="PS51880"/>
    </source>
</evidence>
<keyword evidence="10 13" id="KW-0648">Protein biosynthesis</keyword>
<evidence type="ECO:0000256" key="6">
    <source>
        <dbReference type="ARBA" id="ARBA00022741"/>
    </source>
</evidence>
<dbReference type="InterPro" id="IPR004095">
    <property type="entry name" value="TGS"/>
</dbReference>
<dbReference type="InterPro" id="IPR012947">
    <property type="entry name" value="tRNA_SAD"/>
</dbReference>
<proteinExistence type="inferred from homology"/>
<dbReference type="InterPro" id="IPR004154">
    <property type="entry name" value="Anticodon-bd"/>
</dbReference>
<dbReference type="InterPro" id="IPR006195">
    <property type="entry name" value="aa-tRNA-synth_II"/>
</dbReference>
<keyword evidence="11 13" id="KW-0030">Aminoacyl-tRNA synthetase</keyword>
<keyword evidence="7 13" id="KW-0862">Zinc</keyword>
<evidence type="ECO:0000256" key="11">
    <source>
        <dbReference type="ARBA" id="ARBA00023146"/>
    </source>
</evidence>
<dbReference type="RefSeq" id="WP_236100036.1">
    <property type="nucleotide sequence ID" value="NZ_JAKGUD010000014.1"/>
</dbReference>
<accession>A0ABS9EQ67</accession>
<dbReference type="InterPro" id="IPR047246">
    <property type="entry name" value="ThrRS_anticodon"/>
</dbReference>
<dbReference type="Gene3D" id="3.30.930.10">
    <property type="entry name" value="Bira Bifunctional Protein, Domain 2"/>
    <property type="match status" value="1"/>
</dbReference>
<dbReference type="NCBIfam" id="TIGR00418">
    <property type="entry name" value="thrS"/>
    <property type="match status" value="1"/>
</dbReference>
<dbReference type="EC" id="6.1.1.3" evidence="13"/>